<keyword evidence="3" id="KW-1185">Reference proteome</keyword>
<dbReference type="EMBL" id="RJJR01000006">
    <property type="protein sequence ID" value="RNI36923.1"/>
    <property type="molecule type" value="Genomic_DNA"/>
</dbReference>
<accession>A0A3M9NI84</accession>
<dbReference type="PROSITE" id="PS51257">
    <property type="entry name" value="PROKAR_LIPOPROTEIN"/>
    <property type="match status" value="1"/>
</dbReference>
<gene>
    <name evidence="2" type="ORF">EFY79_09190</name>
</gene>
<dbReference type="OrthoDB" id="609910at2"/>
<keyword evidence="1" id="KW-0732">Signal</keyword>
<evidence type="ECO:0000256" key="1">
    <source>
        <dbReference type="SAM" id="SignalP"/>
    </source>
</evidence>
<protein>
    <submittedName>
        <fullName evidence="2">DUF4836 family protein</fullName>
    </submittedName>
</protein>
<feature type="chain" id="PRO_5018176047" evidence="1">
    <location>
        <begin position="23"/>
        <end position="550"/>
    </location>
</feature>
<sequence length="550" mass="60848">MKSFLSAAILSLIVLFFSSCGKQNEAGKMIPENAGFVAQIDLQSLSKKMSWNDIQQTAVYKKIIADSSMQEWSRKLLENPASSGIDFDNGLVFFTAVHNGKRYVAAEGKINHESDFGQFNNNFSTGQPATKDGELSIMNLKENNVVGWNKNYFIYVMNPENGKYHFEKGENEGDTPINTPPADRSAEFISLCKKLFSLKADSSLAENKIYASLLKEKGDIHVYQNNDALIRNSGNLGMLGMLKLDAFVKDNQTTYAINFENGHVDVSQKFYLGKELTDIVKKNLGNNINMDMIAKIPSTDVIGLLAANFKPAGITEMIKLTGMDGMINTYTQSMGFNLDDFSKATDGNWLAAITDLKISKDSSKINPDFRFLFSAGVADKPSMNKLLAAAMKTSGALGKDSLVNIQTNDKLLAISNSASFASQYLEGKSNSKFDFDKELSGHPVAFYFDVHKLLAQFSAVANEKPGRKQLIEQSLNLWNNIISTGGEFNDGGFSFHTNINFINKDSNSLKQLSHYIDQLYLIHQQEKAEQANNMSQLDSLLVVPPVDTVK</sequence>
<evidence type="ECO:0000313" key="3">
    <source>
        <dbReference type="Proteomes" id="UP000267223"/>
    </source>
</evidence>
<evidence type="ECO:0000313" key="2">
    <source>
        <dbReference type="EMBL" id="RNI36923.1"/>
    </source>
</evidence>
<dbReference type="AlphaFoldDB" id="A0A3M9NI84"/>
<proteinExistence type="predicted"/>
<name>A0A3M9NI84_9BACT</name>
<dbReference type="InterPro" id="IPR032276">
    <property type="entry name" value="DUF4836"/>
</dbReference>
<organism evidence="2 3">
    <name type="scientific">Hanamia caeni</name>
    <dbReference type="NCBI Taxonomy" id="2294116"/>
    <lineage>
        <taxon>Bacteria</taxon>
        <taxon>Pseudomonadati</taxon>
        <taxon>Bacteroidota</taxon>
        <taxon>Chitinophagia</taxon>
        <taxon>Chitinophagales</taxon>
        <taxon>Chitinophagaceae</taxon>
        <taxon>Hanamia</taxon>
    </lineage>
</organism>
<dbReference type="RefSeq" id="WP_123120407.1">
    <property type="nucleotide sequence ID" value="NZ_RJJR01000006.1"/>
</dbReference>
<dbReference type="Proteomes" id="UP000267223">
    <property type="component" value="Unassembled WGS sequence"/>
</dbReference>
<comment type="caution">
    <text evidence="2">The sequence shown here is derived from an EMBL/GenBank/DDBJ whole genome shotgun (WGS) entry which is preliminary data.</text>
</comment>
<dbReference type="Pfam" id="PF16120">
    <property type="entry name" value="DUF4836"/>
    <property type="match status" value="1"/>
</dbReference>
<feature type="signal peptide" evidence="1">
    <location>
        <begin position="1"/>
        <end position="22"/>
    </location>
</feature>
<reference evidence="2 3" key="1">
    <citation type="submission" date="2018-11" db="EMBL/GenBank/DDBJ databases">
        <title>Draft genome sequence of Ferruginibacter sp. BO-59.</title>
        <authorList>
            <person name="Im W.T."/>
        </authorList>
    </citation>
    <scope>NUCLEOTIDE SEQUENCE [LARGE SCALE GENOMIC DNA]</scope>
    <source>
        <strain evidence="2 3">BO-59</strain>
    </source>
</reference>